<dbReference type="InterPro" id="IPR032979">
    <property type="entry name" value="ENGase"/>
</dbReference>
<feature type="domain" description="Cytosolic endo-beta-N-acetylglucosaminidase TIM barrel" evidence="1">
    <location>
        <begin position="124"/>
        <end position="355"/>
    </location>
</feature>
<protein>
    <submittedName>
        <fullName evidence="3">Mannosyl-glycoprotein endo-beta-N-acetylglucosaminidase</fullName>
    </submittedName>
</protein>
<evidence type="ECO:0000313" key="3">
    <source>
        <dbReference type="WBParaSite" id="PSU_v2.g2840.t1"/>
    </source>
</evidence>
<proteinExistence type="predicted"/>
<evidence type="ECO:0000259" key="1">
    <source>
        <dbReference type="Pfam" id="PF03644"/>
    </source>
</evidence>
<organism evidence="2 3">
    <name type="scientific">Panagrolaimus superbus</name>
    <dbReference type="NCBI Taxonomy" id="310955"/>
    <lineage>
        <taxon>Eukaryota</taxon>
        <taxon>Metazoa</taxon>
        <taxon>Ecdysozoa</taxon>
        <taxon>Nematoda</taxon>
        <taxon>Chromadorea</taxon>
        <taxon>Rhabditida</taxon>
        <taxon>Tylenchina</taxon>
        <taxon>Panagrolaimomorpha</taxon>
        <taxon>Panagrolaimoidea</taxon>
        <taxon>Panagrolaimidae</taxon>
        <taxon>Panagrolaimus</taxon>
    </lineage>
</organism>
<dbReference type="Proteomes" id="UP000887577">
    <property type="component" value="Unplaced"/>
</dbReference>
<dbReference type="GO" id="GO:0033925">
    <property type="term" value="F:mannosyl-glycoprotein endo-beta-N-acetylglucosaminidase activity"/>
    <property type="evidence" value="ECO:0007669"/>
    <property type="project" value="UniProtKB-EC"/>
</dbReference>
<dbReference type="GO" id="GO:0005829">
    <property type="term" value="C:cytosol"/>
    <property type="evidence" value="ECO:0007669"/>
    <property type="project" value="UniProtKB-SubCell"/>
</dbReference>
<dbReference type="AlphaFoldDB" id="A0A914YT53"/>
<sequence length="495" mass="57198">MADEYNPIRSNLKRKSDSTITTSPTKKVFTDAKLLYQDTLPDSAIDCIPLPDAIDNFEIILKTTFDTVTLKNKQYRSQRLQHFYKKLKDGKKLTMFCHDMKGNYLPEDLSNQHALDLSKSDPGYPFLFSAINYTDIFIYFSHHGISVPPKRWINEVHNHGKLALGTLLFEENSNMKISSIISNINKSAEKLAELLDHKYFDGYLINVEVEVEKNDIVLFKQFLHRLKDAIRKRIGYDAPVIWYDAVIHDGSLIWQNQINEKNHHFYDICGFALINYCWKDDELKNTANFAKYGKNTVFFGIDMFARNTVYSAGINGCADALQMIQKYDYSAGIFAPGHHRESVLSPQNDGLEDLYKYWMPVKSYFENDPIPFTNPIKIGSPFKVFEKCDHKLFITYDKYHRYSCMHEKISVTGTKMVFAKAGLYNLLSIVIEKPISFEVSCSAENGIVVFRNDKHKIKTLTNNDSTQVIVKTEHQLTIEFRALKDNAILHFIYIL</sequence>
<reference evidence="3" key="1">
    <citation type="submission" date="2022-11" db="UniProtKB">
        <authorList>
            <consortium name="WormBaseParasite"/>
        </authorList>
    </citation>
    <scope>IDENTIFICATION</scope>
</reference>
<dbReference type="InterPro" id="IPR005201">
    <property type="entry name" value="TIM_ENGase"/>
</dbReference>
<evidence type="ECO:0000313" key="2">
    <source>
        <dbReference type="Proteomes" id="UP000887577"/>
    </source>
</evidence>
<dbReference type="WBParaSite" id="PSU_v2.g2840.t1">
    <property type="protein sequence ID" value="PSU_v2.g2840.t1"/>
    <property type="gene ID" value="PSU_v2.g2840"/>
</dbReference>
<dbReference type="PANTHER" id="PTHR13246:SF1">
    <property type="entry name" value="CYTOSOLIC ENDO-BETA-N-ACETYLGLUCOSAMINIDASE"/>
    <property type="match status" value="1"/>
</dbReference>
<dbReference type="Pfam" id="PF03644">
    <property type="entry name" value="Glyco_hydro_85"/>
    <property type="match status" value="1"/>
</dbReference>
<name>A0A914YT53_9BILA</name>
<dbReference type="Gene3D" id="3.20.20.80">
    <property type="entry name" value="Glycosidases"/>
    <property type="match status" value="1"/>
</dbReference>
<keyword evidence="2" id="KW-1185">Reference proteome</keyword>
<accession>A0A914YT53</accession>
<dbReference type="PANTHER" id="PTHR13246">
    <property type="entry name" value="ENDO BETA N-ACETYLGLUCOSAMINIDASE"/>
    <property type="match status" value="1"/>
</dbReference>